<evidence type="ECO:0000313" key="5">
    <source>
        <dbReference type="Proteomes" id="UP000752012"/>
    </source>
</evidence>
<evidence type="ECO:0000256" key="1">
    <source>
        <dbReference type="ARBA" id="ARBA00022987"/>
    </source>
</evidence>
<dbReference type="RefSeq" id="WP_168006762.1">
    <property type="nucleotide sequence ID" value="NZ_JAATHJ010000012.1"/>
</dbReference>
<keyword evidence="5" id="KW-1185">Reference proteome</keyword>
<dbReference type="GO" id="GO:0031411">
    <property type="term" value="C:gas vesicle"/>
    <property type="evidence" value="ECO:0007669"/>
    <property type="project" value="UniProtKB-SubCell"/>
</dbReference>
<evidence type="ECO:0000256" key="3">
    <source>
        <dbReference type="ARBA" id="ARBA00035643"/>
    </source>
</evidence>
<dbReference type="InterPro" id="IPR009430">
    <property type="entry name" value="GvpL/GvpF"/>
</dbReference>
<evidence type="ECO:0000256" key="2">
    <source>
        <dbReference type="ARBA" id="ARBA00035108"/>
    </source>
</evidence>
<proteinExistence type="inferred from homology"/>
<comment type="caution">
    <text evidence="4">The sequence shown here is derived from an EMBL/GenBank/DDBJ whole genome shotgun (WGS) entry which is preliminary data.</text>
</comment>
<dbReference type="PANTHER" id="PTHR36852:SF1">
    <property type="entry name" value="PROTEIN GVPL 2"/>
    <property type="match status" value="1"/>
</dbReference>
<keyword evidence="1" id="KW-0304">Gas vesicle</keyword>
<dbReference type="PANTHER" id="PTHR36852">
    <property type="entry name" value="PROTEIN GVPL 2"/>
    <property type="match status" value="1"/>
</dbReference>
<dbReference type="EMBL" id="JAATHJ010000012">
    <property type="protein sequence ID" value="NJP37854.1"/>
    <property type="molecule type" value="Genomic_DNA"/>
</dbReference>
<sequence>MGFYMFAVIPGKQKMTVRHVTFDGTEYPVRTISYKDVSVVAAEAPVQIYEPNRKNAKAHQDTVAAVMKDCTVIPVSFGNVVESEADVKEFASQLYGKFKQIFPKIEGKMEVGLKLTGKKEWMKEQAMKNPALKKMQQQLNNRSRPSTYYENLAAGEASKKFVTSFHEEFEKEVFQPLARIADAAKSNETINERMLLNAAFLIDADKEEAFDLEVNRIYEKWKDRIDFSYTGPWPAYNFIDLKVKAGSP</sequence>
<reference evidence="4 5" key="1">
    <citation type="submission" date="2020-03" db="EMBL/GenBank/DDBJ databases">
        <title>Assessment of the enzymatic potential of alkaline-tolerant lipase obtained from Bacillus luteus H11 (technogenic soil) for the bioremediation of saline soils contaminated with petroleum substances.</title>
        <authorList>
            <person name="Kalwasinska A."/>
        </authorList>
    </citation>
    <scope>NUCLEOTIDE SEQUENCE [LARGE SCALE GENOMIC DNA]</scope>
    <source>
        <strain evidence="4 5">H11</strain>
    </source>
</reference>
<comment type="similarity">
    <text evidence="3">Belongs to the gas vesicle GvpF/GvpL family.</text>
</comment>
<evidence type="ECO:0000313" key="4">
    <source>
        <dbReference type="EMBL" id="NJP37854.1"/>
    </source>
</evidence>
<name>A0A969TX25_9BACI</name>
<dbReference type="AlphaFoldDB" id="A0A969TX25"/>
<dbReference type="GO" id="GO:0031412">
    <property type="term" value="P:gas vesicle organization"/>
    <property type="evidence" value="ECO:0007669"/>
    <property type="project" value="InterPro"/>
</dbReference>
<dbReference type="Proteomes" id="UP000752012">
    <property type="component" value="Unassembled WGS sequence"/>
</dbReference>
<comment type="subcellular location">
    <subcellularLocation>
        <location evidence="2">Gas vesicle</location>
    </subcellularLocation>
</comment>
<dbReference type="Pfam" id="PF06386">
    <property type="entry name" value="GvpL_GvpF"/>
    <property type="match status" value="1"/>
</dbReference>
<gene>
    <name evidence="4" type="ORF">HCN83_09675</name>
</gene>
<accession>A0A969TX25</accession>
<protein>
    <submittedName>
        <fullName evidence="4">GvpL/GvpF family gas vesicle protein</fullName>
    </submittedName>
</protein>
<organism evidence="4 5">
    <name type="scientific">Alkalicoccus luteus</name>
    <dbReference type="NCBI Taxonomy" id="1237094"/>
    <lineage>
        <taxon>Bacteria</taxon>
        <taxon>Bacillati</taxon>
        <taxon>Bacillota</taxon>
        <taxon>Bacilli</taxon>
        <taxon>Bacillales</taxon>
        <taxon>Bacillaceae</taxon>
        <taxon>Alkalicoccus</taxon>
    </lineage>
</organism>